<gene>
    <name evidence="3" type="primary">LOC104602542</name>
</gene>
<protein>
    <submittedName>
        <fullName evidence="3">Uncharacterized protein LOC104602542</fullName>
    </submittedName>
</protein>
<organism evidence="2 3">
    <name type="scientific">Nelumbo nucifera</name>
    <name type="common">Sacred lotus</name>
    <dbReference type="NCBI Taxonomy" id="4432"/>
    <lineage>
        <taxon>Eukaryota</taxon>
        <taxon>Viridiplantae</taxon>
        <taxon>Streptophyta</taxon>
        <taxon>Embryophyta</taxon>
        <taxon>Tracheophyta</taxon>
        <taxon>Spermatophyta</taxon>
        <taxon>Magnoliopsida</taxon>
        <taxon>Proteales</taxon>
        <taxon>Nelumbonaceae</taxon>
        <taxon>Nelumbo</taxon>
    </lineage>
</organism>
<dbReference type="Pfam" id="PF09220">
    <property type="entry name" value="LA-virus_coat"/>
    <property type="match status" value="1"/>
</dbReference>
<dbReference type="Proteomes" id="UP000189703">
    <property type="component" value="Unplaced"/>
</dbReference>
<evidence type="ECO:0000313" key="2">
    <source>
        <dbReference type="Proteomes" id="UP000189703"/>
    </source>
</evidence>
<dbReference type="InParanoid" id="A0A1U8ACI4"/>
<dbReference type="RefSeq" id="XP_010264571.1">
    <property type="nucleotide sequence ID" value="XM_010266269.2"/>
</dbReference>
<keyword evidence="2" id="KW-1185">Reference proteome</keyword>
<dbReference type="InterPro" id="IPR015302">
    <property type="entry name" value="Major_coat_LA-virus"/>
</dbReference>
<dbReference type="GeneID" id="104602542"/>
<sequence>MQFTFMLKVMEKKKSLSWFGVFPVYYDGVVRIDPNDAYCNDLEYDAAARQHLPGGPARVNYPVFEYCNTHQAPVGREAIDLRKLTRHGGFIVLMMTGAWKRSSRWMDPPAQGTKKKRSTMPPLPILITYGGL</sequence>
<dbReference type="SUPFAM" id="SSF82856">
    <property type="entry name" value="L-A virus major coat protein"/>
    <property type="match status" value="1"/>
</dbReference>
<name>A0A1U8ACI4_NELNU</name>
<evidence type="ECO:0000259" key="1">
    <source>
        <dbReference type="Pfam" id="PF09220"/>
    </source>
</evidence>
<feature type="domain" description="Major coat protein L-A virus" evidence="1">
    <location>
        <begin position="4"/>
        <end position="103"/>
    </location>
</feature>
<dbReference type="AlphaFoldDB" id="A0A1U8ACI4"/>
<reference evidence="3" key="1">
    <citation type="submission" date="2025-08" db="UniProtKB">
        <authorList>
            <consortium name="RefSeq"/>
        </authorList>
    </citation>
    <scope>IDENTIFICATION</scope>
</reference>
<dbReference type="InterPro" id="IPR036332">
    <property type="entry name" value="Major_coat_LA-virus_sf"/>
</dbReference>
<dbReference type="KEGG" id="nnu:104602542"/>
<accession>A0A1U8ACI4</accession>
<evidence type="ECO:0000313" key="3">
    <source>
        <dbReference type="RefSeq" id="XP_010264571.1"/>
    </source>
</evidence>
<proteinExistence type="predicted"/>
<dbReference type="Gene3D" id="3.90.1840.10">
    <property type="entry name" value="Major capsid protein"/>
    <property type="match status" value="1"/>
</dbReference>